<comment type="caution">
    <text evidence="1">The sequence shown here is derived from an EMBL/GenBank/DDBJ whole genome shotgun (WGS) entry which is preliminary data.</text>
</comment>
<keyword evidence="2" id="KW-1185">Reference proteome</keyword>
<dbReference type="SMART" id="SM00671">
    <property type="entry name" value="SEL1"/>
    <property type="match status" value="12"/>
</dbReference>
<sequence length="627" mass="69191">MRGLFGSSKKRQEKKIDKFLKKAKAAYDEQNYTVAFEQYSQAAALQSAEAQYWLGMCYLGGHGVVLSIRDAVSWHEAASAGGWVPSQHILALLYMQGVPETQEVTGANLLDVVKENYETIKPDLDKARFWAKKAAENGYAEGQALYAYLLSLNTNDEDVIKEALNLYDQAIAQDSAQGYMGKGLLLLRLGSTQEDYAKAAEFLKIAAERKMGSAIQKLGVMYATGQGVPLDYEKAAQYYKEAAELGIREAQALYGVALKKGQGVEQNFIQAETWLRKAAMKGDIEAAVVLADMNGQGNDDIPPNYTEAFRWYSYAAQCGHLSAIRTIGLLYLNGLGVEKSVDRAIHFFKSAAQKGDVTSIITLGDLALQLPQSSIDLDEIIQEFLIPGAEQGNQAIMFNLAMALLKSNSNNSDVEKEKQAREWLRRCCEEIVPARYWYARLLIQGTGGDKDITEGYKWMASAADAGFAEAQLLWAGILLEGYANNGQIMAQEALKYYHLAAEQGNIPAMFALGAMYGGGNHIEPDRVKAQEWFTKAAEKGHPKAQLMLGRYFAKGLVEEQNLIKARYWLGVAKDNGEKEAQTDLDHLEQFGALPDGIQNNATQDHVSDKKQNNNVEIAPGLFFVKSN</sequence>
<proteinExistence type="predicted"/>
<dbReference type="InterPro" id="IPR011990">
    <property type="entry name" value="TPR-like_helical_dom_sf"/>
</dbReference>
<dbReference type="InterPro" id="IPR050767">
    <property type="entry name" value="Sel1_AlgK"/>
</dbReference>
<dbReference type="InterPro" id="IPR006597">
    <property type="entry name" value="Sel1-like"/>
</dbReference>
<dbReference type="PANTHER" id="PTHR11102">
    <property type="entry name" value="SEL-1-LIKE PROTEIN"/>
    <property type="match status" value="1"/>
</dbReference>
<dbReference type="Proteomes" id="UP001431634">
    <property type="component" value="Unassembled WGS sequence"/>
</dbReference>
<dbReference type="RefSeq" id="WP_281448856.1">
    <property type="nucleotide sequence ID" value="NZ_JASBAO010000001.1"/>
</dbReference>
<dbReference type="PANTHER" id="PTHR11102:SF160">
    <property type="entry name" value="ERAD-ASSOCIATED E3 UBIQUITIN-PROTEIN LIGASE COMPONENT HRD3"/>
    <property type="match status" value="1"/>
</dbReference>
<protein>
    <submittedName>
        <fullName evidence="1">Tetratricopeptide repeat protein</fullName>
    </submittedName>
</protein>
<evidence type="ECO:0000313" key="2">
    <source>
        <dbReference type="Proteomes" id="UP001431634"/>
    </source>
</evidence>
<dbReference type="Pfam" id="PF08238">
    <property type="entry name" value="Sel1"/>
    <property type="match status" value="12"/>
</dbReference>
<organism evidence="1 2">
    <name type="scientific">Commensalibacter oyaizuii</name>
    <dbReference type="NCBI Taxonomy" id="3043873"/>
    <lineage>
        <taxon>Bacteria</taxon>
        <taxon>Pseudomonadati</taxon>
        <taxon>Pseudomonadota</taxon>
        <taxon>Alphaproteobacteria</taxon>
        <taxon>Acetobacterales</taxon>
        <taxon>Acetobacteraceae</taxon>
    </lineage>
</organism>
<dbReference type="Gene3D" id="1.25.40.10">
    <property type="entry name" value="Tetratricopeptide repeat domain"/>
    <property type="match status" value="3"/>
</dbReference>
<reference evidence="1" key="1">
    <citation type="submission" date="2023-05" db="EMBL/GenBank/DDBJ databases">
        <title>Whole genome sequence of Commensalibacter sp.</title>
        <authorList>
            <person name="Charoenyingcharoen P."/>
            <person name="Yukphan P."/>
        </authorList>
    </citation>
    <scope>NUCLEOTIDE SEQUENCE</scope>
    <source>
        <strain evidence="1">TBRC 16381</strain>
    </source>
</reference>
<accession>A0ABT6Q3S4</accession>
<gene>
    <name evidence="1" type="ORF">QJV27_10385</name>
</gene>
<evidence type="ECO:0000313" key="1">
    <source>
        <dbReference type="EMBL" id="MDI2091771.1"/>
    </source>
</evidence>
<dbReference type="EMBL" id="JASBAO010000001">
    <property type="protein sequence ID" value="MDI2091771.1"/>
    <property type="molecule type" value="Genomic_DNA"/>
</dbReference>
<dbReference type="SUPFAM" id="SSF81901">
    <property type="entry name" value="HCP-like"/>
    <property type="match status" value="3"/>
</dbReference>
<name>A0ABT6Q3S4_9PROT</name>